<reference evidence="3" key="1">
    <citation type="journal article" date="2016" name="Nature">
        <title>Genome evolution in the allotetraploid frog Xenopus laevis.</title>
        <authorList>
            <person name="Session A.M."/>
            <person name="Uno Y."/>
            <person name="Kwon T."/>
            <person name="Chapman J.A."/>
            <person name="Toyoda A."/>
            <person name="Takahashi S."/>
            <person name="Fukui A."/>
            <person name="Hikosaka A."/>
            <person name="Suzuki A."/>
            <person name="Kondo M."/>
            <person name="van Heeringen S.J."/>
            <person name="Quigley I."/>
            <person name="Heinz S."/>
            <person name="Ogino H."/>
            <person name="Ochi H."/>
            <person name="Hellsten U."/>
            <person name="Lyons J.B."/>
            <person name="Simakov O."/>
            <person name="Putnam N."/>
            <person name="Stites J."/>
            <person name="Kuroki Y."/>
            <person name="Tanaka T."/>
            <person name="Michiue T."/>
            <person name="Watanabe M."/>
            <person name="Bogdanovic O."/>
            <person name="Lister R."/>
            <person name="Georgiou G."/>
            <person name="Paranjpe S.S."/>
            <person name="van Kruijsbergen I."/>
            <person name="Shu S."/>
            <person name="Carlson J."/>
            <person name="Kinoshita T."/>
            <person name="Ohta Y."/>
            <person name="Mawaribuchi S."/>
            <person name="Jenkins J."/>
            <person name="Grimwood J."/>
            <person name="Schmutz J."/>
            <person name="Mitros T."/>
            <person name="Mozaffari S.V."/>
            <person name="Suzuki Y."/>
            <person name="Haramoto Y."/>
            <person name="Yamamoto T.S."/>
            <person name="Takagi C."/>
            <person name="Heald R."/>
            <person name="Miller K."/>
            <person name="Haudenschild C."/>
            <person name="Kitzman J."/>
            <person name="Nakayama T."/>
            <person name="Izutsu Y."/>
            <person name="Robert J."/>
            <person name="Fortriede J."/>
            <person name="Burns K."/>
            <person name="Lotay V."/>
            <person name="Karimi K."/>
            <person name="Yasuoka Y."/>
            <person name="Dichmann D.S."/>
            <person name="Flajnik M.F."/>
            <person name="Houston D.W."/>
            <person name="Shendure J."/>
            <person name="DuPasquier L."/>
            <person name="Vize P.D."/>
            <person name="Zorn A.M."/>
            <person name="Ito M."/>
            <person name="Marcotte E.M."/>
            <person name="Wallingford J.B."/>
            <person name="Ito Y."/>
            <person name="Asashima M."/>
            <person name="Ueno N."/>
            <person name="Matsuda Y."/>
            <person name="Veenstra G.J."/>
            <person name="Fujiyama A."/>
            <person name="Harland R.M."/>
            <person name="Taira M."/>
            <person name="Rokhsar D.S."/>
        </authorList>
    </citation>
    <scope>NUCLEOTIDE SEQUENCE [LARGE SCALE GENOMIC DNA]</scope>
    <source>
        <strain evidence="3">J</strain>
    </source>
</reference>
<proteinExistence type="predicted"/>
<feature type="signal peptide" evidence="1">
    <location>
        <begin position="1"/>
        <end position="15"/>
    </location>
</feature>
<evidence type="ECO:0008006" key="4">
    <source>
        <dbReference type="Google" id="ProtNLM"/>
    </source>
</evidence>
<keyword evidence="1" id="KW-0732">Signal</keyword>
<evidence type="ECO:0000313" key="2">
    <source>
        <dbReference type="EMBL" id="OCT77357.1"/>
    </source>
</evidence>
<evidence type="ECO:0000256" key="1">
    <source>
        <dbReference type="SAM" id="SignalP"/>
    </source>
</evidence>
<dbReference type="EMBL" id="CM004476">
    <property type="protein sequence ID" value="OCT77357.1"/>
    <property type="molecule type" value="Genomic_DNA"/>
</dbReference>
<dbReference type="AlphaFoldDB" id="A0A974HGN6"/>
<protein>
    <recommendedName>
        <fullName evidence="4">Secreted protein</fullName>
    </recommendedName>
</protein>
<organism evidence="2 3">
    <name type="scientific">Xenopus laevis</name>
    <name type="common">African clawed frog</name>
    <dbReference type="NCBI Taxonomy" id="8355"/>
    <lineage>
        <taxon>Eukaryota</taxon>
        <taxon>Metazoa</taxon>
        <taxon>Chordata</taxon>
        <taxon>Craniata</taxon>
        <taxon>Vertebrata</taxon>
        <taxon>Euteleostomi</taxon>
        <taxon>Amphibia</taxon>
        <taxon>Batrachia</taxon>
        <taxon>Anura</taxon>
        <taxon>Pipoidea</taxon>
        <taxon>Pipidae</taxon>
        <taxon>Xenopodinae</taxon>
        <taxon>Xenopus</taxon>
        <taxon>Xenopus</taxon>
    </lineage>
</organism>
<evidence type="ECO:0000313" key="3">
    <source>
        <dbReference type="Proteomes" id="UP000694892"/>
    </source>
</evidence>
<feature type="chain" id="PRO_5037017723" description="Secreted protein" evidence="1">
    <location>
        <begin position="16"/>
        <end position="85"/>
    </location>
</feature>
<dbReference type="Proteomes" id="UP000694892">
    <property type="component" value="Chromosome 6L"/>
</dbReference>
<name>A0A974HGN6_XENLA</name>
<accession>A0A974HGN6</accession>
<gene>
    <name evidence="2" type="ORF">XELAEV_18032557mg</name>
</gene>
<sequence length="85" mass="9299">MFLSLWGLHLAVTTGQTLNCPFLSPHSFHKSQSLSVPPGTSPLSLFSPHPSSTYLPLPKFHCLPHPRPDLCFHFPSLSEISGGFS</sequence>